<dbReference type="Gene3D" id="1.10.3210.10">
    <property type="entry name" value="Hypothetical protein af1432"/>
    <property type="match status" value="1"/>
</dbReference>
<comment type="caution">
    <text evidence="1">The sequence shown here is derived from an EMBL/GenBank/DDBJ whole genome shotgun (WGS) entry which is preliminary data.</text>
</comment>
<dbReference type="STRING" id="1619036.US58_C0022G0011"/>
<evidence type="ECO:0000313" key="2">
    <source>
        <dbReference type="Proteomes" id="UP000034333"/>
    </source>
</evidence>
<dbReference type="EMBL" id="LBTN01000022">
    <property type="protein sequence ID" value="KKQ40262.1"/>
    <property type="molecule type" value="Genomic_DNA"/>
</dbReference>
<dbReference type="Proteomes" id="UP000034333">
    <property type="component" value="Unassembled WGS sequence"/>
</dbReference>
<protein>
    <recommendedName>
        <fullName evidence="3">HD domain-containing protein</fullName>
    </recommendedName>
</protein>
<gene>
    <name evidence="1" type="ORF">US58_C0022G0011</name>
</gene>
<accession>A0A0G0HDJ2</accession>
<name>A0A0G0HDJ2_9BACT</name>
<dbReference type="AlphaFoldDB" id="A0A0G0HDJ2"/>
<evidence type="ECO:0000313" key="1">
    <source>
        <dbReference type="EMBL" id="KKQ40262.1"/>
    </source>
</evidence>
<dbReference type="Pfam" id="PF13875">
    <property type="entry name" value="DUF4202"/>
    <property type="match status" value="1"/>
</dbReference>
<dbReference type="SUPFAM" id="SSF109604">
    <property type="entry name" value="HD-domain/PDEase-like"/>
    <property type="match status" value="1"/>
</dbReference>
<evidence type="ECO:0008006" key="3">
    <source>
        <dbReference type="Google" id="ProtNLM"/>
    </source>
</evidence>
<dbReference type="InterPro" id="IPR025255">
    <property type="entry name" value="DUF4202"/>
</dbReference>
<organism evidence="1 2">
    <name type="scientific">Candidatus Magasanikbacteria bacterium GW2011_GWA2_37_8</name>
    <dbReference type="NCBI Taxonomy" id="1619036"/>
    <lineage>
        <taxon>Bacteria</taxon>
        <taxon>Candidatus Magasanikiibacteriota</taxon>
    </lineage>
</organism>
<reference evidence="1 2" key="1">
    <citation type="journal article" date="2015" name="Nature">
        <title>rRNA introns, odd ribosomes, and small enigmatic genomes across a large radiation of phyla.</title>
        <authorList>
            <person name="Brown C.T."/>
            <person name="Hug L.A."/>
            <person name="Thomas B.C."/>
            <person name="Sharon I."/>
            <person name="Castelle C.J."/>
            <person name="Singh A."/>
            <person name="Wilkins M.J."/>
            <person name="Williams K.H."/>
            <person name="Banfield J.F."/>
        </authorList>
    </citation>
    <scope>NUCLEOTIDE SEQUENCE [LARGE SCALE GENOMIC DNA]</scope>
</reference>
<proteinExistence type="predicted"/>
<sequence length="200" mass="23031">MGGVQNIINLMNLPIYNQVEKFVIDSFNKINKSEEIKHFLRTVYWLKELKPDTDEALLTAAVSHDIERAFRQKDMDDKKTAVGFAGVEYYKTHELRGAEIVVDFLKKQNVQNDFIERVSMLISQHEEGGNDDQNLLKDADCISFFENNVSFFVSGSELTASSVKKVKHKLDWMFDKITSEQAEQIAKPFYEDAIKVLNNN</sequence>